<evidence type="ECO:0000313" key="2">
    <source>
        <dbReference type="Proteomes" id="UP001273166"/>
    </source>
</evidence>
<keyword evidence="2" id="KW-1185">Reference proteome</keyword>
<gene>
    <name evidence="1" type="ORF">B0T15DRAFT_526234</name>
</gene>
<name>A0AAJ0H081_9PEZI</name>
<evidence type="ECO:0000313" key="1">
    <source>
        <dbReference type="EMBL" id="KAK3309120.1"/>
    </source>
</evidence>
<protein>
    <submittedName>
        <fullName evidence="1">Uncharacterized protein</fullName>
    </submittedName>
</protein>
<accession>A0AAJ0H081</accession>
<dbReference type="RefSeq" id="XP_062724900.1">
    <property type="nucleotide sequence ID" value="XM_062868892.1"/>
</dbReference>
<proteinExistence type="predicted"/>
<sequence length="92" mass="10430">MSTYTRRSLLFSFVCAAREVASNVPIIEKTVRDPIVRYPCQNRKRSQHLVGALHPKRGLNWFAMPTTGCQSQCIVYDCLSMNLMTAGRNGCY</sequence>
<dbReference type="AlphaFoldDB" id="A0AAJ0H081"/>
<dbReference type="GeneID" id="87887721"/>
<dbReference type="Proteomes" id="UP001273166">
    <property type="component" value="Unassembled WGS sequence"/>
</dbReference>
<comment type="caution">
    <text evidence="1">The sequence shown here is derived from an EMBL/GenBank/DDBJ whole genome shotgun (WGS) entry which is preliminary data.</text>
</comment>
<reference evidence="1" key="2">
    <citation type="submission" date="2023-06" db="EMBL/GenBank/DDBJ databases">
        <authorList>
            <consortium name="Lawrence Berkeley National Laboratory"/>
            <person name="Mondo S.J."/>
            <person name="Hensen N."/>
            <person name="Bonometti L."/>
            <person name="Westerberg I."/>
            <person name="Brannstrom I.O."/>
            <person name="Guillou S."/>
            <person name="Cros-Aarteil S."/>
            <person name="Calhoun S."/>
            <person name="Haridas S."/>
            <person name="Kuo A."/>
            <person name="Pangilinan J."/>
            <person name="Riley R."/>
            <person name="Labutti K."/>
            <person name="Andreopoulos B."/>
            <person name="Lipzen A."/>
            <person name="Chen C."/>
            <person name="Yanf M."/>
            <person name="Daum C."/>
            <person name="Ng V."/>
            <person name="Clum A."/>
            <person name="Steindorff A."/>
            <person name="Ohm R."/>
            <person name="Martin F."/>
            <person name="Silar P."/>
            <person name="Natvig D."/>
            <person name="Lalanne C."/>
            <person name="Gautier V."/>
            <person name="Ament-Velasquez S.L."/>
            <person name="Kruys A."/>
            <person name="Hutchinson M.I."/>
            <person name="Powell A.J."/>
            <person name="Barry K."/>
            <person name="Miller A.N."/>
            <person name="Grigoriev I.V."/>
            <person name="Debuchy R."/>
            <person name="Gladieux P."/>
            <person name="Thoren M.H."/>
            <person name="Johannesson H."/>
        </authorList>
    </citation>
    <scope>NUCLEOTIDE SEQUENCE</scope>
    <source>
        <strain evidence="1">CBS 333.67</strain>
    </source>
</reference>
<organism evidence="1 2">
    <name type="scientific">Chaetomium strumarium</name>
    <dbReference type="NCBI Taxonomy" id="1170767"/>
    <lineage>
        <taxon>Eukaryota</taxon>
        <taxon>Fungi</taxon>
        <taxon>Dikarya</taxon>
        <taxon>Ascomycota</taxon>
        <taxon>Pezizomycotina</taxon>
        <taxon>Sordariomycetes</taxon>
        <taxon>Sordariomycetidae</taxon>
        <taxon>Sordariales</taxon>
        <taxon>Chaetomiaceae</taxon>
        <taxon>Chaetomium</taxon>
    </lineage>
</organism>
<dbReference type="EMBL" id="JAUDZG010000002">
    <property type="protein sequence ID" value="KAK3309120.1"/>
    <property type="molecule type" value="Genomic_DNA"/>
</dbReference>
<reference evidence="1" key="1">
    <citation type="journal article" date="2023" name="Mol. Phylogenet. Evol.">
        <title>Genome-scale phylogeny and comparative genomics of the fungal order Sordariales.</title>
        <authorList>
            <person name="Hensen N."/>
            <person name="Bonometti L."/>
            <person name="Westerberg I."/>
            <person name="Brannstrom I.O."/>
            <person name="Guillou S."/>
            <person name="Cros-Aarteil S."/>
            <person name="Calhoun S."/>
            <person name="Haridas S."/>
            <person name="Kuo A."/>
            <person name="Mondo S."/>
            <person name="Pangilinan J."/>
            <person name="Riley R."/>
            <person name="LaButti K."/>
            <person name="Andreopoulos B."/>
            <person name="Lipzen A."/>
            <person name="Chen C."/>
            <person name="Yan M."/>
            <person name="Daum C."/>
            <person name="Ng V."/>
            <person name="Clum A."/>
            <person name="Steindorff A."/>
            <person name="Ohm R.A."/>
            <person name="Martin F."/>
            <person name="Silar P."/>
            <person name="Natvig D.O."/>
            <person name="Lalanne C."/>
            <person name="Gautier V."/>
            <person name="Ament-Velasquez S.L."/>
            <person name="Kruys A."/>
            <person name="Hutchinson M.I."/>
            <person name="Powell A.J."/>
            <person name="Barry K."/>
            <person name="Miller A.N."/>
            <person name="Grigoriev I.V."/>
            <person name="Debuchy R."/>
            <person name="Gladieux P."/>
            <person name="Hiltunen Thoren M."/>
            <person name="Johannesson H."/>
        </authorList>
    </citation>
    <scope>NUCLEOTIDE SEQUENCE</scope>
    <source>
        <strain evidence="1">CBS 333.67</strain>
    </source>
</reference>